<accession>A0A7R9CXQ8</accession>
<evidence type="ECO:0000313" key="2">
    <source>
        <dbReference type="EMBL" id="CAD7404421.1"/>
    </source>
</evidence>
<feature type="compositionally biased region" description="Polar residues" evidence="1">
    <location>
        <begin position="82"/>
        <end position="93"/>
    </location>
</feature>
<protein>
    <submittedName>
        <fullName evidence="2">Uncharacterized protein</fullName>
    </submittedName>
</protein>
<evidence type="ECO:0000256" key="1">
    <source>
        <dbReference type="SAM" id="MobiDB-lite"/>
    </source>
</evidence>
<feature type="compositionally biased region" description="Basic and acidic residues" evidence="1">
    <location>
        <begin position="144"/>
        <end position="153"/>
    </location>
</feature>
<feature type="region of interest" description="Disordered" evidence="1">
    <location>
        <begin position="54"/>
        <end position="93"/>
    </location>
</feature>
<reference evidence="2" key="1">
    <citation type="submission" date="2020-11" db="EMBL/GenBank/DDBJ databases">
        <authorList>
            <person name="Tran Van P."/>
        </authorList>
    </citation>
    <scope>NUCLEOTIDE SEQUENCE</scope>
</reference>
<sequence length="162" mass="17663">MRAGQTRKQTSDRIKSKTSGLAGRCWSVHVRKAARVIAPASRSAYLAPYSAPTVETHPEVTHPNIKWKTIKEKPPPVHPTEIRTSSSPSSAVELNTTSALANYTTEVDSCAVYPSASDLEPVSGSQEEEQDLSLPGGEAPYNHPVERKERLFSEEEEGAPTH</sequence>
<feature type="region of interest" description="Disordered" evidence="1">
    <location>
        <begin position="114"/>
        <end position="162"/>
    </location>
</feature>
<name>A0A7R9CXQ8_TIMCR</name>
<proteinExistence type="predicted"/>
<dbReference type="AlphaFoldDB" id="A0A7R9CXQ8"/>
<organism evidence="2">
    <name type="scientific">Timema cristinae</name>
    <name type="common">Walking stick</name>
    <dbReference type="NCBI Taxonomy" id="61476"/>
    <lineage>
        <taxon>Eukaryota</taxon>
        <taxon>Metazoa</taxon>
        <taxon>Ecdysozoa</taxon>
        <taxon>Arthropoda</taxon>
        <taxon>Hexapoda</taxon>
        <taxon>Insecta</taxon>
        <taxon>Pterygota</taxon>
        <taxon>Neoptera</taxon>
        <taxon>Polyneoptera</taxon>
        <taxon>Phasmatodea</taxon>
        <taxon>Timematodea</taxon>
        <taxon>Timematoidea</taxon>
        <taxon>Timematidae</taxon>
        <taxon>Timema</taxon>
    </lineage>
</organism>
<dbReference type="EMBL" id="OC319148">
    <property type="protein sequence ID" value="CAD7404421.1"/>
    <property type="molecule type" value="Genomic_DNA"/>
</dbReference>
<gene>
    <name evidence="2" type="ORF">TCEB3V08_LOCUS7498</name>
</gene>